<organism evidence="1 2">
    <name type="scientific">Azotobacter bryophylli</name>
    <dbReference type="NCBI Taxonomy" id="1986537"/>
    <lineage>
        <taxon>Bacteria</taxon>
        <taxon>Pseudomonadati</taxon>
        <taxon>Pseudomonadota</taxon>
        <taxon>Gammaproteobacteria</taxon>
        <taxon>Pseudomonadales</taxon>
        <taxon>Pseudomonadaceae</taxon>
        <taxon>Azotobacter</taxon>
    </lineage>
</organism>
<evidence type="ECO:0000313" key="1">
    <source>
        <dbReference type="EMBL" id="MFC2971196.1"/>
    </source>
</evidence>
<name>A0ABV7AQH5_9GAMM</name>
<evidence type="ECO:0000313" key="2">
    <source>
        <dbReference type="Proteomes" id="UP001595457"/>
    </source>
</evidence>
<sequence length="243" mass="28170">MQYLNTKALDQIDAHAFQTQHPFPWVNPAGLLTAEGFQALCESMPTLDQFERIFGKRRRYGQKPHDRMSLEYSPDMHKSLSPAWQAFMDELKSPLYQRFMARLLGTSDFELQYHWHYTPASCSVSPHCDAKYKLGSHIFYFNTEKDWRPEWGGQTVVLDDGGRFDYRSAPAFEDFDKAIDATAMGNYSFIFVRNGNSWHGVREITCPEGHYRKVFIVVIRKKLSAIERLASVVKHLGTRRAYA</sequence>
<comment type="caution">
    <text evidence="1">The sequence shown here is derived from an EMBL/GenBank/DDBJ whole genome shotgun (WGS) entry which is preliminary data.</text>
</comment>
<gene>
    <name evidence="1" type="ORF">ACFOJE_03055</name>
</gene>
<dbReference type="EMBL" id="JBHRSJ010000004">
    <property type="protein sequence ID" value="MFC2971196.1"/>
    <property type="molecule type" value="Genomic_DNA"/>
</dbReference>
<dbReference type="Gene3D" id="2.60.120.620">
    <property type="entry name" value="q2cbj1_9rhob like domain"/>
    <property type="match status" value="1"/>
</dbReference>
<dbReference type="RefSeq" id="WP_377812777.1">
    <property type="nucleotide sequence ID" value="NZ_JBHRSJ010000004.1"/>
</dbReference>
<reference evidence="2" key="1">
    <citation type="journal article" date="2019" name="Int. J. Syst. Evol. Microbiol.">
        <title>The Global Catalogue of Microorganisms (GCM) 10K type strain sequencing project: providing services to taxonomists for standard genome sequencing and annotation.</title>
        <authorList>
            <consortium name="The Broad Institute Genomics Platform"/>
            <consortium name="The Broad Institute Genome Sequencing Center for Infectious Disease"/>
            <person name="Wu L."/>
            <person name="Ma J."/>
        </authorList>
    </citation>
    <scope>NUCLEOTIDE SEQUENCE [LARGE SCALE GENOMIC DNA]</scope>
    <source>
        <strain evidence="2">KCTC 62195</strain>
    </source>
</reference>
<keyword evidence="2" id="KW-1185">Reference proteome</keyword>
<protein>
    <recommendedName>
        <fullName evidence="3">Prolyl 4-hydroxylase alpha subunit Fe(2+) 2OG dioxygenase domain-containing protein</fullName>
    </recommendedName>
</protein>
<proteinExistence type="predicted"/>
<evidence type="ECO:0008006" key="3">
    <source>
        <dbReference type="Google" id="ProtNLM"/>
    </source>
</evidence>
<dbReference type="Proteomes" id="UP001595457">
    <property type="component" value="Unassembled WGS sequence"/>
</dbReference>
<accession>A0ABV7AQH5</accession>